<keyword evidence="7" id="KW-1185">Reference proteome</keyword>
<sequence>MAMTGVTVADECTEKFNEMKLKKTNKFITFKIENKKTVVIDVCGEAGKTMQDFRDCLPKDEPRYALMDVDYTSEDGRPQTKLTFIFWCNDDTVQVREKMLYAGTKDAIKKKFPGIMKELQANSPDELEDEAIFELMLKK</sequence>
<evidence type="ECO:0000313" key="7">
    <source>
        <dbReference type="Proteomes" id="UP000654075"/>
    </source>
</evidence>
<evidence type="ECO:0000259" key="3">
    <source>
        <dbReference type="PROSITE" id="PS51263"/>
    </source>
</evidence>
<dbReference type="SMART" id="SM00102">
    <property type="entry name" value="ADF"/>
    <property type="match status" value="1"/>
</dbReference>
<dbReference type="SUPFAM" id="SSF55753">
    <property type="entry name" value="Actin depolymerizing proteins"/>
    <property type="match status" value="1"/>
</dbReference>
<dbReference type="InterPro" id="IPR002108">
    <property type="entry name" value="ADF-H"/>
</dbReference>
<dbReference type="OMA" id="ITFYSWS"/>
<accession>A0A813LMW2</accession>
<keyword evidence="2" id="KW-0009">Actin-binding</keyword>
<dbReference type="Gene3D" id="3.40.20.10">
    <property type="entry name" value="Severin"/>
    <property type="match status" value="1"/>
</dbReference>
<dbReference type="Pfam" id="PF00241">
    <property type="entry name" value="Cofilin_ADF"/>
    <property type="match status" value="1"/>
</dbReference>
<dbReference type="EMBL" id="CAJNNW010036232">
    <property type="protein sequence ID" value="CAE8732770.1"/>
    <property type="molecule type" value="Genomic_DNA"/>
</dbReference>
<dbReference type="AlphaFoldDB" id="A0A813LMW2"/>
<evidence type="ECO:0000313" key="6">
    <source>
        <dbReference type="Proteomes" id="UP000626109"/>
    </source>
</evidence>
<feature type="domain" description="ADF-H" evidence="3">
    <location>
        <begin position="5"/>
        <end position="137"/>
    </location>
</feature>
<comment type="caution">
    <text evidence="5">The sequence shown here is derived from an EMBL/GenBank/DDBJ whole genome shotgun (WGS) entry which is preliminary data.</text>
</comment>
<gene>
    <name evidence="4" type="ORF">PGLA1383_LOCUS16568</name>
    <name evidence="5" type="ORF">PGLA2088_LOCUS46546</name>
</gene>
<dbReference type="PANTHER" id="PTHR11913">
    <property type="entry name" value="COFILIN-RELATED"/>
    <property type="match status" value="1"/>
</dbReference>
<evidence type="ECO:0000313" key="5">
    <source>
        <dbReference type="EMBL" id="CAE8732770.1"/>
    </source>
</evidence>
<dbReference type="Proteomes" id="UP000626109">
    <property type="component" value="Unassembled WGS sequence"/>
</dbReference>
<comment type="similarity">
    <text evidence="1">Belongs to the actin-binding proteins ADF family.</text>
</comment>
<dbReference type="GO" id="GO:0015629">
    <property type="term" value="C:actin cytoskeleton"/>
    <property type="evidence" value="ECO:0007669"/>
    <property type="project" value="InterPro"/>
</dbReference>
<evidence type="ECO:0000256" key="2">
    <source>
        <dbReference type="ARBA" id="ARBA00023203"/>
    </source>
</evidence>
<evidence type="ECO:0000256" key="1">
    <source>
        <dbReference type="ARBA" id="ARBA00006844"/>
    </source>
</evidence>
<protein>
    <recommendedName>
        <fullName evidence="3">ADF-H domain-containing protein</fullName>
    </recommendedName>
</protein>
<dbReference type="GO" id="GO:0030042">
    <property type="term" value="P:actin filament depolymerization"/>
    <property type="evidence" value="ECO:0007669"/>
    <property type="project" value="InterPro"/>
</dbReference>
<reference evidence="5" key="1">
    <citation type="submission" date="2021-02" db="EMBL/GenBank/DDBJ databases">
        <authorList>
            <person name="Dougan E. K."/>
            <person name="Rhodes N."/>
            <person name="Thang M."/>
            <person name="Chan C."/>
        </authorList>
    </citation>
    <scope>NUCLEOTIDE SEQUENCE</scope>
</reference>
<dbReference type="InterPro" id="IPR029006">
    <property type="entry name" value="ADF-H/Gelsolin-like_dom_sf"/>
</dbReference>
<evidence type="ECO:0000313" key="4">
    <source>
        <dbReference type="EMBL" id="CAE8598156.1"/>
    </source>
</evidence>
<proteinExistence type="inferred from homology"/>
<dbReference type="OrthoDB" id="10249245at2759"/>
<name>A0A813LMW2_POLGL</name>
<dbReference type="InterPro" id="IPR017904">
    <property type="entry name" value="ADF/Cofilin"/>
</dbReference>
<dbReference type="Proteomes" id="UP000654075">
    <property type="component" value="Unassembled WGS sequence"/>
</dbReference>
<dbReference type="GO" id="GO:0003779">
    <property type="term" value="F:actin binding"/>
    <property type="evidence" value="ECO:0007669"/>
    <property type="project" value="UniProtKB-KW"/>
</dbReference>
<organism evidence="5 6">
    <name type="scientific">Polarella glacialis</name>
    <name type="common">Dinoflagellate</name>
    <dbReference type="NCBI Taxonomy" id="89957"/>
    <lineage>
        <taxon>Eukaryota</taxon>
        <taxon>Sar</taxon>
        <taxon>Alveolata</taxon>
        <taxon>Dinophyceae</taxon>
        <taxon>Suessiales</taxon>
        <taxon>Suessiaceae</taxon>
        <taxon>Polarella</taxon>
    </lineage>
</organism>
<dbReference type="PRINTS" id="PR00006">
    <property type="entry name" value="COFILIN"/>
</dbReference>
<dbReference type="EMBL" id="CAJNNV010010078">
    <property type="protein sequence ID" value="CAE8598156.1"/>
    <property type="molecule type" value="Genomic_DNA"/>
</dbReference>
<dbReference type="PROSITE" id="PS51263">
    <property type="entry name" value="ADF_H"/>
    <property type="match status" value="1"/>
</dbReference>
<dbReference type="CDD" id="cd11286">
    <property type="entry name" value="ADF_cofilin_like"/>
    <property type="match status" value="1"/>
</dbReference>